<reference evidence="7" key="1">
    <citation type="journal article" date="2021" name="PeerJ">
        <title>Extensive microbial diversity within the chicken gut microbiome revealed by metagenomics and culture.</title>
        <authorList>
            <person name="Gilroy R."/>
            <person name="Ravi A."/>
            <person name="Getino M."/>
            <person name="Pursley I."/>
            <person name="Horton D.L."/>
            <person name="Alikhan N.F."/>
            <person name="Baker D."/>
            <person name="Gharbi K."/>
            <person name="Hall N."/>
            <person name="Watson M."/>
            <person name="Adriaenssens E.M."/>
            <person name="Foster-Nyarko E."/>
            <person name="Jarju S."/>
            <person name="Secka A."/>
            <person name="Antonio M."/>
            <person name="Oren A."/>
            <person name="Chaudhuri R.R."/>
            <person name="La Ragione R."/>
            <person name="Hildebrand F."/>
            <person name="Pallen M.J."/>
        </authorList>
    </citation>
    <scope>NUCLEOTIDE SEQUENCE</scope>
    <source>
        <strain evidence="7">ChiBcec18-1249</strain>
    </source>
</reference>
<sequence length="173" mass="18326">MNETTVTTVKAAIAAAVATMTALWGWFGWLVIAWVLLMLADWLIGSAAAAKEGRWSSAKMREGAWHKGGMILVVCIALVADWLIGSVLGHIPAVSLPFDYSVLLAPLVIVWYIIGELGSLAEHAVTFGAPVPSWLRNILEIGKNAVDAAGESIAGESGKDDPKDSEKNGNESV</sequence>
<evidence type="ECO:0000313" key="7">
    <source>
        <dbReference type="EMBL" id="HJB13153.1"/>
    </source>
</evidence>
<dbReference type="GO" id="GO:0016020">
    <property type="term" value="C:membrane"/>
    <property type="evidence" value="ECO:0007669"/>
    <property type="project" value="UniProtKB-SubCell"/>
</dbReference>
<evidence type="ECO:0000256" key="6">
    <source>
        <dbReference type="SAM" id="Phobius"/>
    </source>
</evidence>
<feature type="transmembrane region" description="Helical" evidence="6">
    <location>
        <begin position="97"/>
        <end position="114"/>
    </location>
</feature>
<dbReference type="EMBL" id="DWZJ01000044">
    <property type="protein sequence ID" value="HJB13153.1"/>
    <property type="molecule type" value="Genomic_DNA"/>
</dbReference>
<feature type="compositionally biased region" description="Basic and acidic residues" evidence="5">
    <location>
        <begin position="157"/>
        <end position="173"/>
    </location>
</feature>
<keyword evidence="3 6" id="KW-1133">Transmembrane helix</keyword>
<proteinExistence type="predicted"/>
<feature type="region of interest" description="Disordered" evidence="5">
    <location>
        <begin position="152"/>
        <end position="173"/>
    </location>
</feature>
<dbReference type="AlphaFoldDB" id="A0A9D2LI84"/>
<name>A0A9D2LI84_9FIRM</name>
<comment type="subcellular location">
    <subcellularLocation>
        <location evidence="1">Membrane</location>
        <topology evidence="1">Multi-pass membrane protein</topology>
    </subcellularLocation>
</comment>
<reference evidence="7" key="2">
    <citation type="submission" date="2021-04" db="EMBL/GenBank/DDBJ databases">
        <authorList>
            <person name="Gilroy R."/>
        </authorList>
    </citation>
    <scope>NUCLEOTIDE SEQUENCE</scope>
    <source>
        <strain evidence="7">ChiBcec18-1249</strain>
    </source>
</reference>
<evidence type="ECO:0000256" key="1">
    <source>
        <dbReference type="ARBA" id="ARBA00004141"/>
    </source>
</evidence>
<organism evidence="7 8">
    <name type="scientific">Candidatus Oscillibacter excrementigallinarum</name>
    <dbReference type="NCBI Taxonomy" id="2838716"/>
    <lineage>
        <taxon>Bacteria</taxon>
        <taxon>Bacillati</taxon>
        <taxon>Bacillota</taxon>
        <taxon>Clostridia</taxon>
        <taxon>Eubacteriales</taxon>
        <taxon>Oscillospiraceae</taxon>
        <taxon>Oscillibacter</taxon>
    </lineage>
</organism>
<comment type="caution">
    <text evidence="7">The sequence shown here is derived from an EMBL/GenBank/DDBJ whole genome shotgun (WGS) entry which is preliminary data.</text>
</comment>
<gene>
    <name evidence="7" type="ORF">H9787_05525</name>
</gene>
<evidence type="ECO:0000256" key="5">
    <source>
        <dbReference type="SAM" id="MobiDB-lite"/>
    </source>
</evidence>
<keyword evidence="2 6" id="KW-0812">Transmembrane</keyword>
<accession>A0A9D2LI84</accession>
<dbReference type="Pfam" id="PF05105">
    <property type="entry name" value="Phage_holin_4_1"/>
    <property type="match status" value="1"/>
</dbReference>
<evidence type="ECO:0000313" key="8">
    <source>
        <dbReference type="Proteomes" id="UP000823824"/>
    </source>
</evidence>
<dbReference type="Proteomes" id="UP000823824">
    <property type="component" value="Unassembled WGS sequence"/>
</dbReference>
<feature type="transmembrane region" description="Helical" evidence="6">
    <location>
        <begin position="71"/>
        <end position="91"/>
    </location>
</feature>
<dbReference type="InterPro" id="IPR006480">
    <property type="entry name" value="Phage_holin_4_1"/>
</dbReference>
<keyword evidence="4 6" id="KW-0472">Membrane</keyword>
<evidence type="ECO:0000256" key="3">
    <source>
        <dbReference type="ARBA" id="ARBA00022989"/>
    </source>
</evidence>
<protein>
    <submittedName>
        <fullName evidence="7">Phage holin family protein</fullName>
    </submittedName>
</protein>
<evidence type="ECO:0000256" key="2">
    <source>
        <dbReference type="ARBA" id="ARBA00022692"/>
    </source>
</evidence>
<evidence type="ECO:0000256" key="4">
    <source>
        <dbReference type="ARBA" id="ARBA00023136"/>
    </source>
</evidence>